<evidence type="ECO:0000256" key="4">
    <source>
        <dbReference type="ARBA" id="ARBA00023242"/>
    </source>
</evidence>
<dbReference type="GO" id="GO:0016973">
    <property type="term" value="P:poly(A)+ mRNA export from nucleus"/>
    <property type="evidence" value="ECO:0007669"/>
    <property type="project" value="TreeGrafter"/>
</dbReference>
<dbReference type="PANTHER" id="PTHR13405">
    <property type="entry name" value="NUCLEAR PORE COMPLEX PROTEIN NUP133"/>
    <property type="match status" value="1"/>
</dbReference>
<evidence type="ECO:0000256" key="3">
    <source>
        <dbReference type="ARBA" id="ARBA00022448"/>
    </source>
</evidence>
<keyword evidence="8" id="KW-1185">Reference proteome</keyword>
<dbReference type="GO" id="GO:0017056">
    <property type="term" value="F:structural constituent of nuclear pore"/>
    <property type="evidence" value="ECO:0007669"/>
    <property type="project" value="InterPro"/>
</dbReference>
<evidence type="ECO:0000256" key="2">
    <source>
        <dbReference type="ARBA" id="ARBA00005569"/>
    </source>
</evidence>
<keyword evidence="4" id="KW-0539">Nucleus</keyword>
<dbReference type="Gene3D" id="2.130.10.10">
    <property type="entry name" value="YVTN repeat-like/Quinoprotein amine dehydrogenase"/>
    <property type="match status" value="1"/>
</dbReference>
<dbReference type="InterPro" id="IPR014908">
    <property type="entry name" value="Nucleoporin_Nup133/Nup155_N"/>
</dbReference>
<name>A0A6S7JG62_PARCT</name>
<dbReference type="PANTHER" id="PTHR13405:SF11">
    <property type="entry name" value="NUCLEAR PORE COMPLEX PROTEIN NUP133"/>
    <property type="match status" value="1"/>
</dbReference>
<dbReference type="Proteomes" id="UP001152795">
    <property type="component" value="Unassembled WGS sequence"/>
</dbReference>
<feature type="compositionally biased region" description="Polar residues" evidence="5">
    <location>
        <begin position="38"/>
        <end position="48"/>
    </location>
</feature>
<dbReference type="InterPro" id="IPR015943">
    <property type="entry name" value="WD40/YVTN_repeat-like_dom_sf"/>
</dbReference>
<organism evidence="7 8">
    <name type="scientific">Paramuricea clavata</name>
    <name type="common">Red gorgonian</name>
    <name type="synonym">Violescent sea-whip</name>
    <dbReference type="NCBI Taxonomy" id="317549"/>
    <lineage>
        <taxon>Eukaryota</taxon>
        <taxon>Metazoa</taxon>
        <taxon>Cnidaria</taxon>
        <taxon>Anthozoa</taxon>
        <taxon>Octocorallia</taxon>
        <taxon>Malacalcyonacea</taxon>
        <taxon>Plexauridae</taxon>
        <taxon>Paramuricea</taxon>
    </lineage>
</organism>
<evidence type="ECO:0000256" key="5">
    <source>
        <dbReference type="SAM" id="MobiDB-lite"/>
    </source>
</evidence>
<protein>
    <submittedName>
        <fullName evidence="7">Nuclear pore complex Nup133-like</fullName>
    </submittedName>
</protein>
<proteinExistence type="inferred from homology"/>
<dbReference type="AlphaFoldDB" id="A0A6S7JG62"/>
<dbReference type="EMBL" id="CACRXK020008854">
    <property type="protein sequence ID" value="CAB4015811.1"/>
    <property type="molecule type" value="Genomic_DNA"/>
</dbReference>
<dbReference type="GO" id="GO:0006606">
    <property type="term" value="P:protein import into nucleus"/>
    <property type="evidence" value="ECO:0007669"/>
    <property type="project" value="TreeGrafter"/>
</dbReference>
<feature type="compositionally biased region" description="Polar residues" evidence="5">
    <location>
        <begin position="1"/>
        <end position="19"/>
    </location>
</feature>
<feature type="region of interest" description="Disordered" evidence="5">
    <location>
        <begin position="1"/>
        <end position="53"/>
    </location>
</feature>
<evidence type="ECO:0000313" key="8">
    <source>
        <dbReference type="Proteomes" id="UP001152795"/>
    </source>
</evidence>
<feature type="domain" description="Nucleoporin Nup133/Nup155-like N-terminal" evidence="6">
    <location>
        <begin position="64"/>
        <end position="449"/>
    </location>
</feature>
<evidence type="ECO:0000259" key="6">
    <source>
        <dbReference type="Pfam" id="PF08801"/>
    </source>
</evidence>
<accession>A0A6S7JG62</accession>
<dbReference type="GO" id="GO:0031080">
    <property type="term" value="C:nuclear pore outer ring"/>
    <property type="evidence" value="ECO:0007669"/>
    <property type="project" value="TreeGrafter"/>
</dbReference>
<dbReference type="GO" id="GO:0000972">
    <property type="term" value="P:transcription-dependent tethering of RNA polymerase II gene DNA at nuclear periphery"/>
    <property type="evidence" value="ECO:0007669"/>
    <property type="project" value="TreeGrafter"/>
</dbReference>
<dbReference type="InterPro" id="IPR037624">
    <property type="entry name" value="Nup133-like"/>
</dbReference>
<sequence>MFNTSELSRSTLSPFTPRNTSRRSISSPGQSSRLFPRSSRSNTPSQRPSIPARVIEETPLHRVETYGLALPVQVNEIVAAANERTPPVSVHLDPSGWAWLVFERRLLVWRYQSTEKSKATFCKEFVLPPTELYHSAKLVCLVGAPGVDSRQYGVLAVSPEGLVCYWPSMMYESSPIETETELVGQEFHSLVEFQPHGYILSTTTNDILLLSIQKKSISFHRFRQPGGVLSGFGRRMSLFIFGGEESSSSVLRKIVVEKNSQGSSRSFYVLSGNTLRKWSVESQGGSISEKTEVDWNVGALFDQKTSQRFQVGLDKVKSFCIDAQESSSGISVLSAMLVQNPEIDEARMYYFLGTIDVDEDSDTLGRFISFVQLRFAEEYKEELHQRLVDFHVLIPNTSKHAFLYSDNIIVPFSIKTTDDVLNKVEFLAEQEAIWGSGFSEDAALFFVRKHGIVNITATTNTESESETVPQSVAHQLASDTTVREDKVSGGDNLTTLRTAFLQFCQGNKDQAQTMCEDQFEEITQREGVSSLDSAVVNVSQEIIDDYPASDPRWAEAVPADSGSSSASLIIIHQLEDKLKAHDYFVQFLKEVLLFQKLTTVQQFGRVVNTRHLLCSHAEKLKFAIALRRQHNKYQELVDGAIELAMKHRDQESAPKGLTQQDLFYREVSRISDVISGLLECEKHKLSQQPTQQAYQEIIMAANNILESALTEAWQYRQASEEVYTTSRDDDIDVEFLPWTASSGPEGTRTLLLEQ</sequence>
<keyword evidence="3" id="KW-0813">Transport</keyword>
<evidence type="ECO:0000256" key="1">
    <source>
        <dbReference type="ARBA" id="ARBA00004123"/>
    </source>
</evidence>
<feature type="compositionally biased region" description="Low complexity" evidence="5">
    <location>
        <begin position="22"/>
        <end position="33"/>
    </location>
</feature>
<evidence type="ECO:0000313" key="7">
    <source>
        <dbReference type="EMBL" id="CAB4015811.1"/>
    </source>
</evidence>
<reference evidence="7" key="1">
    <citation type="submission" date="2020-04" db="EMBL/GenBank/DDBJ databases">
        <authorList>
            <person name="Alioto T."/>
            <person name="Alioto T."/>
            <person name="Gomez Garrido J."/>
        </authorList>
    </citation>
    <scope>NUCLEOTIDE SEQUENCE</scope>
    <source>
        <strain evidence="7">A484AB</strain>
    </source>
</reference>
<comment type="subcellular location">
    <subcellularLocation>
        <location evidence="1">Nucleus</location>
    </subcellularLocation>
</comment>
<dbReference type="Pfam" id="PF08801">
    <property type="entry name" value="Nucleoporin_N"/>
    <property type="match status" value="1"/>
</dbReference>
<dbReference type="SUPFAM" id="SSF117289">
    <property type="entry name" value="Nucleoporin domain"/>
    <property type="match status" value="1"/>
</dbReference>
<comment type="similarity">
    <text evidence="2">Belongs to the nucleoporin Nup133 family.</text>
</comment>
<feature type="non-terminal residue" evidence="7">
    <location>
        <position position="1"/>
    </location>
</feature>
<comment type="caution">
    <text evidence="7">The sequence shown here is derived from an EMBL/GenBank/DDBJ whole genome shotgun (WGS) entry which is preliminary data.</text>
</comment>
<dbReference type="OrthoDB" id="103454at2759"/>
<gene>
    <name evidence="7" type="ORF">PACLA_8A028427</name>
</gene>